<evidence type="ECO:0000313" key="15">
    <source>
        <dbReference type="Proteomes" id="UP000824083"/>
    </source>
</evidence>
<evidence type="ECO:0000256" key="5">
    <source>
        <dbReference type="ARBA" id="ARBA00022723"/>
    </source>
</evidence>
<keyword evidence="7" id="KW-0692">RNA repair</keyword>
<keyword evidence="10 11" id="KW-0694">RNA-binding</keyword>
<evidence type="ECO:0000256" key="8">
    <source>
        <dbReference type="ARBA" id="ARBA00022840"/>
    </source>
</evidence>
<evidence type="ECO:0000256" key="2">
    <source>
        <dbReference type="ARBA" id="ARBA00022679"/>
    </source>
</evidence>
<dbReference type="Proteomes" id="UP000824083">
    <property type="component" value="Unassembled WGS sequence"/>
</dbReference>
<feature type="domain" description="tRNA nucleotidyltransferase/poly(A) polymerase RNA and SrmB- binding" evidence="13">
    <location>
        <begin position="153"/>
        <end position="214"/>
    </location>
</feature>
<organism evidence="14 15">
    <name type="scientific">Candidatus Aphodousia faecigallinarum</name>
    <dbReference type="NCBI Taxonomy" id="2840677"/>
    <lineage>
        <taxon>Bacteria</taxon>
        <taxon>Pseudomonadati</taxon>
        <taxon>Pseudomonadota</taxon>
        <taxon>Betaproteobacteria</taxon>
        <taxon>Burkholderiales</taxon>
        <taxon>Sutterellaceae</taxon>
        <taxon>Sutterellaceae incertae sedis</taxon>
        <taxon>Candidatus Aphodousia</taxon>
    </lineage>
</organism>
<dbReference type="CDD" id="cd05398">
    <property type="entry name" value="NT_ClassII-CCAase"/>
    <property type="match status" value="1"/>
</dbReference>
<keyword evidence="6" id="KW-0547">Nucleotide-binding</keyword>
<dbReference type="InterPro" id="IPR032828">
    <property type="entry name" value="PolyA_RNA-bd"/>
</dbReference>
<keyword evidence="8" id="KW-0067">ATP-binding</keyword>
<dbReference type="PANTHER" id="PTHR47545">
    <property type="entry name" value="MULTIFUNCTIONAL CCA PROTEIN"/>
    <property type="match status" value="1"/>
</dbReference>
<dbReference type="GO" id="GO:0046872">
    <property type="term" value="F:metal ion binding"/>
    <property type="evidence" value="ECO:0007669"/>
    <property type="project" value="UniProtKB-KW"/>
</dbReference>
<feature type="domain" description="Poly A polymerase head" evidence="12">
    <location>
        <begin position="3"/>
        <end position="127"/>
    </location>
</feature>
<name>A0A9D1LEZ3_9BURK</name>
<dbReference type="GO" id="GO:0004810">
    <property type="term" value="F:CCA tRNA nucleotidyltransferase activity"/>
    <property type="evidence" value="ECO:0007669"/>
    <property type="project" value="InterPro"/>
</dbReference>
<keyword evidence="3" id="KW-0819">tRNA processing</keyword>
<dbReference type="PANTHER" id="PTHR47545:SF1">
    <property type="entry name" value="MULTIFUNCTIONAL CCA PROTEIN"/>
    <property type="match status" value="1"/>
</dbReference>
<evidence type="ECO:0000256" key="1">
    <source>
        <dbReference type="ARBA" id="ARBA00001946"/>
    </source>
</evidence>
<evidence type="ECO:0000256" key="3">
    <source>
        <dbReference type="ARBA" id="ARBA00022694"/>
    </source>
</evidence>
<dbReference type="InterPro" id="IPR050124">
    <property type="entry name" value="tRNA_CCA-adding_enzyme"/>
</dbReference>
<evidence type="ECO:0000256" key="6">
    <source>
        <dbReference type="ARBA" id="ARBA00022741"/>
    </source>
</evidence>
<dbReference type="EMBL" id="DVMY01000042">
    <property type="protein sequence ID" value="HIU37090.1"/>
    <property type="molecule type" value="Genomic_DNA"/>
</dbReference>
<reference evidence="14" key="1">
    <citation type="submission" date="2020-10" db="EMBL/GenBank/DDBJ databases">
        <authorList>
            <person name="Gilroy R."/>
        </authorList>
    </citation>
    <scope>NUCLEOTIDE SEQUENCE</scope>
    <source>
        <strain evidence="14">7463</strain>
    </source>
</reference>
<gene>
    <name evidence="14" type="ORF">IAC56_02290</name>
</gene>
<comment type="similarity">
    <text evidence="11">Belongs to the tRNA nucleotidyltransferase/poly(A) polymerase family.</text>
</comment>
<evidence type="ECO:0000256" key="11">
    <source>
        <dbReference type="RuleBase" id="RU003953"/>
    </source>
</evidence>
<evidence type="ECO:0000313" key="14">
    <source>
        <dbReference type="EMBL" id="HIU37090.1"/>
    </source>
</evidence>
<evidence type="ECO:0000256" key="9">
    <source>
        <dbReference type="ARBA" id="ARBA00022842"/>
    </source>
</evidence>
<dbReference type="GO" id="GO:0003723">
    <property type="term" value="F:RNA binding"/>
    <property type="evidence" value="ECO:0007669"/>
    <property type="project" value="UniProtKB-KW"/>
</dbReference>
<comment type="cofactor">
    <cofactor evidence="1">
        <name>Mg(2+)</name>
        <dbReference type="ChEBI" id="CHEBI:18420"/>
    </cofactor>
</comment>
<dbReference type="InterPro" id="IPR043519">
    <property type="entry name" value="NT_sf"/>
</dbReference>
<keyword evidence="5" id="KW-0479">Metal-binding</keyword>
<reference evidence="14" key="2">
    <citation type="journal article" date="2021" name="PeerJ">
        <title>Extensive microbial diversity within the chicken gut microbiome revealed by metagenomics and culture.</title>
        <authorList>
            <person name="Gilroy R."/>
            <person name="Ravi A."/>
            <person name="Getino M."/>
            <person name="Pursley I."/>
            <person name="Horton D.L."/>
            <person name="Alikhan N.F."/>
            <person name="Baker D."/>
            <person name="Gharbi K."/>
            <person name="Hall N."/>
            <person name="Watson M."/>
            <person name="Adriaenssens E.M."/>
            <person name="Foster-Nyarko E."/>
            <person name="Jarju S."/>
            <person name="Secka A."/>
            <person name="Antonio M."/>
            <person name="Oren A."/>
            <person name="Chaudhuri R.R."/>
            <person name="La Ragione R."/>
            <person name="Hildebrand F."/>
            <person name="Pallen M.J."/>
        </authorList>
    </citation>
    <scope>NUCLEOTIDE SEQUENCE</scope>
    <source>
        <strain evidence="14">7463</strain>
    </source>
</reference>
<comment type="caution">
    <text evidence="14">The sequence shown here is derived from an EMBL/GenBank/DDBJ whole genome shotgun (WGS) entry which is preliminary data.</text>
</comment>
<dbReference type="SUPFAM" id="SSF81891">
    <property type="entry name" value="Poly A polymerase C-terminal region-like"/>
    <property type="match status" value="1"/>
</dbReference>
<dbReference type="GO" id="GO:0042245">
    <property type="term" value="P:RNA repair"/>
    <property type="evidence" value="ECO:0007669"/>
    <property type="project" value="UniProtKB-KW"/>
</dbReference>
<evidence type="ECO:0000256" key="7">
    <source>
        <dbReference type="ARBA" id="ARBA00022800"/>
    </source>
</evidence>
<protein>
    <recommendedName>
        <fullName evidence="16">CCA tRNA nucleotidyltransferase</fullName>
    </recommendedName>
</protein>
<dbReference type="Gene3D" id="1.10.3090.10">
    <property type="entry name" value="cca-adding enzyme, domain 2"/>
    <property type="match status" value="1"/>
</dbReference>
<dbReference type="InterPro" id="IPR002646">
    <property type="entry name" value="PolA_pol_head_dom"/>
</dbReference>
<accession>A0A9D1LEZ3</accession>
<dbReference type="Pfam" id="PF12627">
    <property type="entry name" value="PolyA_pol_RNAbd"/>
    <property type="match status" value="1"/>
</dbReference>
<dbReference type="InterPro" id="IPR012006">
    <property type="entry name" value="CCA_bact"/>
</dbReference>
<keyword evidence="9" id="KW-0460">Magnesium</keyword>
<keyword evidence="4" id="KW-0548">Nucleotidyltransferase</keyword>
<dbReference type="AlphaFoldDB" id="A0A9D1LEZ3"/>
<dbReference type="GO" id="GO:0005524">
    <property type="term" value="F:ATP binding"/>
    <property type="evidence" value="ECO:0007669"/>
    <property type="project" value="UniProtKB-KW"/>
</dbReference>
<evidence type="ECO:0000256" key="10">
    <source>
        <dbReference type="ARBA" id="ARBA00022884"/>
    </source>
</evidence>
<dbReference type="Pfam" id="PF01743">
    <property type="entry name" value="PolyA_pol"/>
    <property type="match status" value="1"/>
</dbReference>
<dbReference type="SUPFAM" id="SSF81301">
    <property type="entry name" value="Nucleotidyltransferase"/>
    <property type="match status" value="1"/>
</dbReference>
<evidence type="ECO:0008006" key="16">
    <source>
        <dbReference type="Google" id="ProtNLM"/>
    </source>
</evidence>
<sequence>MHIYLVGGYVRDLYLSRELGYPPGAGDRDWVVVGATPEQMLQMGFQPVGKDFPVFLHPKTHEEYALARTEKKVAPGYHGFTFHASPEVTLTEDLQRRDLTINAMALDDDTLIDPYGGLGDLRAKKLRHVSEAFKEDPVRILRIARFSAKLTEFSIAEETQKLLHEMVQNGEADSLVPERVFLEMRKTLCEKSPSRFVDVLRSCGFWKRFFNDLAVDQNVLRLLDSNTDLDEPEKFALLTHGENDLALLKLFISKLKPPAEIVDSIYLWNKLKNNFMITEAENLLKTIEACDAVRRPERLTHVLNVARAVYKIQITPWQKALQCVKAIDYSKIVTACTDKTKIGDAIHLARLNAIKESV</sequence>
<dbReference type="PIRSF" id="PIRSF000813">
    <property type="entry name" value="CCA_bact"/>
    <property type="match status" value="1"/>
</dbReference>
<evidence type="ECO:0000259" key="13">
    <source>
        <dbReference type="Pfam" id="PF12627"/>
    </source>
</evidence>
<evidence type="ECO:0000259" key="12">
    <source>
        <dbReference type="Pfam" id="PF01743"/>
    </source>
</evidence>
<evidence type="ECO:0000256" key="4">
    <source>
        <dbReference type="ARBA" id="ARBA00022695"/>
    </source>
</evidence>
<proteinExistence type="inferred from homology"/>
<dbReference type="Gene3D" id="3.30.460.10">
    <property type="entry name" value="Beta Polymerase, domain 2"/>
    <property type="match status" value="1"/>
</dbReference>
<keyword evidence="2 11" id="KW-0808">Transferase</keyword>
<dbReference type="GO" id="GO:0001680">
    <property type="term" value="P:tRNA 3'-terminal CCA addition"/>
    <property type="evidence" value="ECO:0007669"/>
    <property type="project" value="InterPro"/>
</dbReference>